<feature type="region of interest" description="Disordered" evidence="4">
    <location>
        <begin position="255"/>
        <end position="276"/>
    </location>
</feature>
<dbReference type="SMART" id="SM00564">
    <property type="entry name" value="PQQ"/>
    <property type="match status" value="5"/>
</dbReference>
<reference evidence="7" key="1">
    <citation type="journal article" date="2023" name="Mol. Phylogenet. Evol.">
        <title>Genome-scale phylogeny and comparative genomics of the fungal order Sordariales.</title>
        <authorList>
            <person name="Hensen N."/>
            <person name="Bonometti L."/>
            <person name="Westerberg I."/>
            <person name="Brannstrom I.O."/>
            <person name="Guillou S."/>
            <person name="Cros-Aarteil S."/>
            <person name="Calhoun S."/>
            <person name="Haridas S."/>
            <person name="Kuo A."/>
            <person name="Mondo S."/>
            <person name="Pangilinan J."/>
            <person name="Riley R."/>
            <person name="LaButti K."/>
            <person name="Andreopoulos B."/>
            <person name="Lipzen A."/>
            <person name="Chen C."/>
            <person name="Yan M."/>
            <person name="Daum C."/>
            <person name="Ng V."/>
            <person name="Clum A."/>
            <person name="Steindorff A."/>
            <person name="Ohm R.A."/>
            <person name="Martin F."/>
            <person name="Silar P."/>
            <person name="Natvig D.O."/>
            <person name="Lalanne C."/>
            <person name="Gautier V."/>
            <person name="Ament-Velasquez S.L."/>
            <person name="Kruys A."/>
            <person name="Hutchinson M.I."/>
            <person name="Powell A.J."/>
            <person name="Barry K."/>
            <person name="Miller A.N."/>
            <person name="Grigoriev I.V."/>
            <person name="Debuchy R."/>
            <person name="Gladieux P."/>
            <person name="Hiltunen Thoren M."/>
            <person name="Johannesson H."/>
        </authorList>
    </citation>
    <scope>NUCLEOTIDE SEQUENCE</scope>
    <source>
        <strain evidence="7">CBS 314.62</strain>
    </source>
</reference>
<accession>A0AAE0X7E9</accession>
<dbReference type="Gene3D" id="2.140.10.10">
    <property type="entry name" value="Quinoprotein alcohol dehydrogenase-like superfamily"/>
    <property type="match status" value="1"/>
</dbReference>
<keyword evidence="3" id="KW-0560">Oxidoreductase</keyword>
<evidence type="ECO:0000256" key="2">
    <source>
        <dbReference type="ARBA" id="ARBA00008156"/>
    </source>
</evidence>
<dbReference type="InterPro" id="IPR011047">
    <property type="entry name" value="Quinoprotein_ADH-like_sf"/>
</dbReference>
<keyword evidence="8" id="KW-1185">Reference proteome</keyword>
<evidence type="ECO:0000259" key="6">
    <source>
        <dbReference type="Pfam" id="PF13360"/>
    </source>
</evidence>
<proteinExistence type="inferred from homology"/>
<dbReference type="InterPro" id="IPR002372">
    <property type="entry name" value="PQQ_rpt_dom"/>
</dbReference>
<feature type="domain" description="Pyrrolo-quinoline quinone repeat" evidence="6">
    <location>
        <begin position="328"/>
        <end position="527"/>
    </location>
</feature>
<comment type="similarity">
    <text evidence="2">Belongs to the bacterial PQQ dehydrogenase family.</text>
</comment>
<evidence type="ECO:0000313" key="7">
    <source>
        <dbReference type="EMBL" id="KAK3687172.1"/>
    </source>
</evidence>
<comment type="cofactor">
    <cofactor evidence="1">
        <name>pyrroloquinoline quinone</name>
        <dbReference type="ChEBI" id="CHEBI:58442"/>
    </cofactor>
</comment>
<evidence type="ECO:0000256" key="4">
    <source>
        <dbReference type="SAM" id="MobiDB-lite"/>
    </source>
</evidence>
<dbReference type="AlphaFoldDB" id="A0AAE0X7E9"/>
<gene>
    <name evidence="7" type="ORF">B0T22DRAFT_534631</name>
</gene>
<evidence type="ECO:0000256" key="5">
    <source>
        <dbReference type="SAM" id="SignalP"/>
    </source>
</evidence>
<dbReference type="Proteomes" id="UP001270362">
    <property type="component" value="Unassembled WGS sequence"/>
</dbReference>
<dbReference type="EMBL" id="JAULSO010000002">
    <property type="protein sequence ID" value="KAK3687172.1"/>
    <property type="molecule type" value="Genomic_DNA"/>
</dbReference>
<dbReference type="Pfam" id="PF13360">
    <property type="entry name" value="PQQ_2"/>
    <property type="match status" value="1"/>
</dbReference>
<dbReference type="SUPFAM" id="SSF50998">
    <property type="entry name" value="Quinoprotein alcohol dehydrogenase-like"/>
    <property type="match status" value="2"/>
</dbReference>
<name>A0AAE0X7E9_9PEZI</name>
<evidence type="ECO:0000256" key="1">
    <source>
        <dbReference type="ARBA" id="ARBA00001931"/>
    </source>
</evidence>
<dbReference type="PANTHER" id="PTHR32303">
    <property type="entry name" value="QUINOPROTEIN ALCOHOL DEHYDROGENASE (CYTOCHROME C)"/>
    <property type="match status" value="1"/>
</dbReference>
<sequence length="579" mass="61802">MQPSNAPLQSLVLSAVLLSLTLICNGSASPTSGPAHPAESPWTGWSGNTLNNRWASTNHHISSRNIASARLHCKLDFPFGVSATPATVSSTGMTYFPTWNGSYIALDYTSCRIKWAINVTQIVHDFAVPSPEQAIMLHPASRTSAEIDVDNNVLYFGTQTHALLVAADLDTGRILAVKQLHTHPLAVLTTSGTRVGDTIYTGVSSMEETAGWILPLSDHPYACCSFVGAALAVRFTRQTSKFSIVWTVPTIPKSRTTTTGTPTNNPTDRWTGAGIWGSQPPIDRTRSQVFFATGNLYTVPTAYLPCTVASANQTAEENTCLPPDIWQETVLAIDMRSGRVNWARRLYRLDAYVGLCDAVPPNTTACPQANAVDYDFGMAPTLVPVRGLLVVGQKSGVLFGLDAATGATRWSTSVGPGTAAGGLSWGIAADHTHVYFTSINLFNAPYTPPISNAAVISSAAYGAAALVDGRVVWERAVRPGMASRCFPTVVGDVVLTGRHNRNTTAAPDYDVHDPAGLVALDRATGRELLDFKLGTFFQGGISVAGRFVFFGTGYKVRGTGFQTYNGSFYVLAVDGEGAR</sequence>
<evidence type="ECO:0000256" key="3">
    <source>
        <dbReference type="ARBA" id="ARBA00023002"/>
    </source>
</evidence>
<reference evidence="7" key="2">
    <citation type="submission" date="2023-06" db="EMBL/GenBank/DDBJ databases">
        <authorList>
            <consortium name="Lawrence Berkeley National Laboratory"/>
            <person name="Haridas S."/>
            <person name="Hensen N."/>
            <person name="Bonometti L."/>
            <person name="Westerberg I."/>
            <person name="Brannstrom I.O."/>
            <person name="Guillou S."/>
            <person name="Cros-Aarteil S."/>
            <person name="Calhoun S."/>
            <person name="Kuo A."/>
            <person name="Mondo S."/>
            <person name="Pangilinan J."/>
            <person name="Riley R."/>
            <person name="Labutti K."/>
            <person name="Andreopoulos B."/>
            <person name="Lipzen A."/>
            <person name="Chen C."/>
            <person name="Yanf M."/>
            <person name="Daum C."/>
            <person name="Ng V."/>
            <person name="Clum A."/>
            <person name="Steindorff A."/>
            <person name="Ohm R."/>
            <person name="Martin F."/>
            <person name="Silar P."/>
            <person name="Natvig D."/>
            <person name="Lalanne C."/>
            <person name="Gautier V."/>
            <person name="Ament-Velasquez S.L."/>
            <person name="Kruys A."/>
            <person name="Hutchinson M.I."/>
            <person name="Powell A.J."/>
            <person name="Barry K."/>
            <person name="Miller A.N."/>
            <person name="Grigoriev I.V."/>
            <person name="Debuchy R."/>
            <person name="Gladieux P."/>
            <person name="Thoren M.H."/>
            <person name="Johannesson H."/>
        </authorList>
    </citation>
    <scope>NUCLEOTIDE SEQUENCE</scope>
    <source>
        <strain evidence="7">CBS 314.62</strain>
    </source>
</reference>
<comment type="caution">
    <text evidence="7">The sequence shown here is derived from an EMBL/GenBank/DDBJ whole genome shotgun (WGS) entry which is preliminary data.</text>
</comment>
<feature type="signal peptide" evidence="5">
    <location>
        <begin position="1"/>
        <end position="28"/>
    </location>
</feature>
<dbReference type="GO" id="GO:0016491">
    <property type="term" value="F:oxidoreductase activity"/>
    <property type="evidence" value="ECO:0007669"/>
    <property type="project" value="UniProtKB-KW"/>
</dbReference>
<evidence type="ECO:0000313" key="8">
    <source>
        <dbReference type="Proteomes" id="UP001270362"/>
    </source>
</evidence>
<feature type="compositionally biased region" description="Low complexity" evidence="4">
    <location>
        <begin position="255"/>
        <end position="267"/>
    </location>
</feature>
<keyword evidence="5" id="KW-0732">Signal</keyword>
<feature type="chain" id="PRO_5041981465" evidence="5">
    <location>
        <begin position="29"/>
        <end position="579"/>
    </location>
</feature>
<organism evidence="7 8">
    <name type="scientific">Podospora appendiculata</name>
    <dbReference type="NCBI Taxonomy" id="314037"/>
    <lineage>
        <taxon>Eukaryota</taxon>
        <taxon>Fungi</taxon>
        <taxon>Dikarya</taxon>
        <taxon>Ascomycota</taxon>
        <taxon>Pezizomycotina</taxon>
        <taxon>Sordariomycetes</taxon>
        <taxon>Sordariomycetidae</taxon>
        <taxon>Sordariales</taxon>
        <taxon>Podosporaceae</taxon>
        <taxon>Podospora</taxon>
    </lineage>
</organism>
<dbReference type="PANTHER" id="PTHR32303:SF10">
    <property type="entry name" value="OUTER MEMBRANE PROTEIN ASSEMBLY FACTOR BAMB"/>
    <property type="match status" value="1"/>
</dbReference>
<protein>
    <submittedName>
        <fullName evidence="7">Quinon protein alcohol dehydrogenase-like superfamily</fullName>
    </submittedName>
</protein>
<dbReference type="InterPro" id="IPR018391">
    <property type="entry name" value="PQQ_b-propeller_rpt"/>
</dbReference>